<dbReference type="HOGENOM" id="CLU_838558_0_0_11"/>
<name>Z9JP64_9MICO</name>
<sequence>MRTLRRIAAAGTLALGLAVTGGACTGLLPGAGDDPLSRALAVTPAGQGAETELYVSDIAAARALGVFEDAESPFAALGTGGLGPFREYALAAPEQVPSPEAEEALAVSIGQPPRASFRFSGMDPEALDHLFAHHDAGREDVGEGELLVRRGPGELDIADPLGTPAALGYYNAVWYTDDVLAGSPDEAITRAWGDPETTLAEAGTYEELAGCLGEDVVGAYLSREGASIDPLPGGVAGLATATTGTSAEDWRDVLCLELPDEASAQDLADAIEAAVSDGADPITARPWSEILGDADVEVIGSQVRVTSQARGGIFLAVITQQALPGLLTAQP</sequence>
<dbReference type="Proteomes" id="UP000023067">
    <property type="component" value="Unassembled WGS sequence"/>
</dbReference>
<evidence type="ECO:0000313" key="2">
    <source>
        <dbReference type="EMBL" id="EWS80215.1"/>
    </source>
</evidence>
<accession>Z9JP64</accession>
<proteinExistence type="predicted"/>
<dbReference type="AlphaFoldDB" id="Z9JP64"/>
<reference evidence="2 3" key="1">
    <citation type="submission" date="2014-02" db="EMBL/GenBank/DDBJ databases">
        <title>Genome sequence of Brachybacterium phenoliresistens strain W13A50.</title>
        <authorList>
            <person name="Wang X."/>
        </authorList>
    </citation>
    <scope>NUCLEOTIDE SEQUENCE [LARGE SCALE GENOMIC DNA]</scope>
    <source>
        <strain evidence="2 3">W13A50</strain>
    </source>
</reference>
<comment type="caution">
    <text evidence="2">The sequence shown here is derived from an EMBL/GenBank/DDBJ whole genome shotgun (WGS) entry which is preliminary data.</text>
</comment>
<feature type="chain" id="PRO_5004991267" description="Lipoprotein" evidence="1">
    <location>
        <begin position="24"/>
        <end position="331"/>
    </location>
</feature>
<evidence type="ECO:0000313" key="3">
    <source>
        <dbReference type="Proteomes" id="UP000023067"/>
    </source>
</evidence>
<dbReference type="PATRIC" id="fig|396014.3.peg.3009"/>
<keyword evidence="1" id="KW-0732">Signal</keyword>
<dbReference type="EMBL" id="JDYK01000018">
    <property type="protein sequence ID" value="EWS80215.1"/>
    <property type="molecule type" value="Genomic_DNA"/>
</dbReference>
<gene>
    <name evidence="2" type="ORF">BF93_04885</name>
</gene>
<keyword evidence="3" id="KW-1185">Reference proteome</keyword>
<feature type="signal peptide" evidence="1">
    <location>
        <begin position="1"/>
        <end position="23"/>
    </location>
</feature>
<evidence type="ECO:0008006" key="4">
    <source>
        <dbReference type="Google" id="ProtNLM"/>
    </source>
</evidence>
<dbReference type="OrthoDB" id="5143058at2"/>
<dbReference type="RefSeq" id="WP_038373768.1">
    <property type="nucleotide sequence ID" value="NZ_KK070001.1"/>
</dbReference>
<dbReference type="PROSITE" id="PS51257">
    <property type="entry name" value="PROKAR_LIPOPROTEIN"/>
    <property type="match status" value="1"/>
</dbReference>
<evidence type="ECO:0000256" key="1">
    <source>
        <dbReference type="SAM" id="SignalP"/>
    </source>
</evidence>
<protein>
    <recommendedName>
        <fullName evidence="4">Lipoprotein</fullName>
    </recommendedName>
</protein>
<organism evidence="2 3">
    <name type="scientific">Brachybacterium phenoliresistens</name>
    <dbReference type="NCBI Taxonomy" id="396014"/>
    <lineage>
        <taxon>Bacteria</taxon>
        <taxon>Bacillati</taxon>
        <taxon>Actinomycetota</taxon>
        <taxon>Actinomycetes</taxon>
        <taxon>Micrococcales</taxon>
        <taxon>Dermabacteraceae</taxon>
        <taxon>Brachybacterium</taxon>
    </lineage>
</organism>
<dbReference type="STRING" id="396014.BF93_04885"/>